<feature type="binding site" evidence="3">
    <location>
        <position position="59"/>
    </location>
    <ligand>
        <name>substrate</name>
    </ligand>
</feature>
<comment type="caution">
    <text evidence="4">The sequence shown here is derived from an EMBL/GenBank/DDBJ whole genome shotgun (WGS) entry which is preliminary data.</text>
</comment>
<dbReference type="Pfam" id="PF00300">
    <property type="entry name" value="His_Phos_1"/>
    <property type="match status" value="1"/>
</dbReference>
<dbReference type="SUPFAM" id="SSF53254">
    <property type="entry name" value="Phosphoglycerate mutase-like"/>
    <property type="match status" value="1"/>
</dbReference>
<evidence type="ECO:0000256" key="1">
    <source>
        <dbReference type="ARBA" id="ARBA00022801"/>
    </source>
</evidence>
<proteinExistence type="predicted"/>
<name>A0AAW8JJ46_9GAMM</name>
<dbReference type="SMART" id="SM00855">
    <property type="entry name" value="PGAM"/>
    <property type="match status" value="1"/>
</dbReference>
<feature type="active site" description="Tele-phosphohistidine intermediate" evidence="2">
    <location>
        <position position="10"/>
    </location>
</feature>
<dbReference type="InterPro" id="IPR029033">
    <property type="entry name" value="His_PPase_superfam"/>
</dbReference>
<dbReference type="AlphaFoldDB" id="A0AAW8JJ46"/>
<dbReference type="GO" id="GO:0005829">
    <property type="term" value="C:cytosol"/>
    <property type="evidence" value="ECO:0007669"/>
    <property type="project" value="TreeGrafter"/>
</dbReference>
<dbReference type="InterPro" id="IPR051695">
    <property type="entry name" value="Phosphoglycerate_Mutase"/>
</dbReference>
<evidence type="ECO:0000256" key="3">
    <source>
        <dbReference type="PIRSR" id="PIRSR613078-2"/>
    </source>
</evidence>
<dbReference type="PANTHER" id="PTHR46517:SF1">
    <property type="entry name" value="FRUCTOSE-2,6-BISPHOSPHATASE TIGAR"/>
    <property type="match status" value="1"/>
</dbReference>
<dbReference type="Proteomes" id="UP001243195">
    <property type="component" value="Unassembled WGS sequence"/>
</dbReference>
<sequence length="202" mass="23212">MLLRIDLLRHGETQLGHTLRGSTDDVLTELGKKQMHIALEQSIQNPVQWNVIFTSPLQRCNAFAQQIADQYHLPIYQNLNLKEMHFGEWEGIPIAEIYQHSPELLASFWQFPTRFTPPKGETLFDFRDRILSALKEIQMAATKYNANQVLIVTHGGVIKLLKCLAMQKPLDDILKMSAELAQLNTLYLTENLELKLTEETVK</sequence>
<dbReference type="Gene3D" id="3.40.50.1240">
    <property type="entry name" value="Phosphoglycerate mutase-like"/>
    <property type="match status" value="1"/>
</dbReference>
<accession>A0AAW8JJ46</accession>
<reference evidence="4" key="1">
    <citation type="submission" date="2023-08" db="EMBL/GenBank/DDBJ databases">
        <title>Emergence of clinically-relevant ST2 carbapenem-resistant Acinetobacter baumannii strains in hospital sewages in Zhejiang, East of China.</title>
        <authorList>
            <person name="Kaichao C."/>
            <person name="Zhang R."/>
        </authorList>
    </citation>
    <scope>NUCLEOTIDE SEQUENCE</scope>
    <source>
        <strain evidence="4">M-SY-60</strain>
    </source>
</reference>
<dbReference type="GO" id="GO:0043456">
    <property type="term" value="P:regulation of pentose-phosphate shunt"/>
    <property type="evidence" value="ECO:0007669"/>
    <property type="project" value="TreeGrafter"/>
</dbReference>
<dbReference type="CDD" id="cd07067">
    <property type="entry name" value="HP_PGM_like"/>
    <property type="match status" value="1"/>
</dbReference>
<dbReference type="PANTHER" id="PTHR46517">
    <property type="entry name" value="FRUCTOSE-2,6-BISPHOSPHATASE TIGAR"/>
    <property type="match status" value="1"/>
</dbReference>
<dbReference type="GO" id="GO:0045820">
    <property type="term" value="P:negative regulation of glycolytic process"/>
    <property type="evidence" value="ECO:0007669"/>
    <property type="project" value="TreeGrafter"/>
</dbReference>
<feature type="active site" description="Proton donor/acceptor" evidence="2">
    <location>
        <position position="83"/>
    </location>
</feature>
<organism evidence="4 5">
    <name type="scientific">Acinetobacter gerneri</name>
    <dbReference type="NCBI Taxonomy" id="202952"/>
    <lineage>
        <taxon>Bacteria</taxon>
        <taxon>Pseudomonadati</taxon>
        <taxon>Pseudomonadota</taxon>
        <taxon>Gammaproteobacteria</taxon>
        <taxon>Moraxellales</taxon>
        <taxon>Moraxellaceae</taxon>
        <taxon>Acinetobacter</taxon>
    </lineage>
</organism>
<dbReference type="GO" id="GO:0004331">
    <property type="term" value="F:fructose-2,6-bisphosphate 2-phosphatase activity"/>
    <property type="evidence" value="ECO:0007669"/>
    <property type="project" value="TreeGrafter"/>
</dbReference>
<protein>
    <submittedName>
        <fullName evidence="4">Histidine phosphatase family protein</fullName>
        <ecNumber evidence="4">3.1.3.-</ecNumber>
    </submittedName>
</protein>
<dbReference type="RefSeq" id="WP_308955955.1">
    <property type="nucleotide sequence ID" value="NZ_JAVICY010000008.1"/>
</dbReference>
<dbReference type="PIRSF" id="PIRSF000709">
    <property type="entry name" value="6PFK_2-Ptase"/>
    <property type="match status" value="1"/>
</dbReference>
<dbReference type="EMBL" id="JAVIDA010000010">
    <property type="protein sequence ID" value="MDQ9071620.1"/>
    <property type="molecule type" value="Genomic_DNA"/>
</dbReference>
<evidence type="ECO:0000313" key="4">
    <source>
        <dbReference type="EMBL" id="MDQ9071620.1"/>
    </source>
</evidence>
<gene>
    <name evidence="4" type="ORF">RFH51_09135</name>
</gene>
<dbReference type="EC" id="3.1.3.-" evidence="4"/>
<dbReference type="InterPro" id="IPR013078">
    <property type="entry name" value="His_Pase_superF_clade-1"/>
</dbReference>
<keyword evidence="1 4" id="KW-0378">Hydrolase</keyword>
<evidence type="ECO:0000256" key="2">
    <source>
        <dbReference type="PIRSR" id="PIRSR613078-1"/>
    </source>
</evidence>
<evidence type="ECO:0000313" key="5">
    <source>
        <dbReference type="Proteomes" id="UP001243195"/>
    </source>
</evidence>